<organism evidence="1">
    <name type="scientific">Siphoviridae sp. ctYh54</name>
    <dbReference type="NCBI Taxonomy" id="2826379"/>
    <lineage>
        <taxon>Viruses</taxon>
        <taxon>Duplodnaviria</taxon>
        <taxon>Heunggongvirae</taxon>
        <taxon>Uroviricota</taxon>
        <taxon>Caudoviricetes</taxon>
    </lineage>
</organism>
<sequence>MKGKKELFMLGLVGFIKKKLELDGKLPDKWKEAGKDEPATGTGELKVSEDFSTATIPAGTYNAFSNGEKKVVTYAEPKELSLALTLNEVMGPLYLVEGDFNYHISDYPIEGYDLDALGITKLGYFLAEVDEMGEIHSLTWSATNPTAAL</sequence>
<accession>A0A8S5MDU4</accession>
<dbReference type="EMBL" id="BK014884">
    <property type="protein sequence ID" value="DAD80513.1"/>
    <property type="molecule type" value="Genomic_DNA"/>
</dbReference>
<protein>
    <submittedName>
        <fullName evidence="1">Uncharacterized protein</fullName>
    </submittedName>
</protein>
<evidence type="ECO:0000313" key="1">
    <source>
        <dbReference type="EMBL" id="DAD80513.1"/>
    </source>
</evidence>
<proteinExistence type="predicted"/>
<name>A0A8S5MDU4_9CAUD</name>
<reference evidence="1" key="1">
    <citation type="journal article" date="2021" name="Proc. Natl. Acad. Sci. U.S.A.">
        <title>A Catalog of Tens of Thousands of Viruses from Human Metagenomes Reveals Hidden Associations with Chronic Diseases.</title>
        <authorList>
            <person name="Tisza M.J."/>
            <person name="Buck C.B."/>
        </authorList>
    </citation>
    <scope>NUCLEOTIDE SEQUENCE</scope>
    <source>
        <strain evidence="1">CtYh54</strain>
    </source>
</reference>